<evidence type="ECO:0000313" key="2">
    <source>
        <dbReference type="EMBL" id="MFD1048086.1"/>
    </source>
</evidence>
<comment type="caution">
    <text evidence="2">The sequence shown here is derived from an EMBL/GenBank/DDBJ whole genome shotgun (WGS) entry which is preliminary data.</text>
</comment>
<evidence type="ECO:0008006" key="4">
    <source>
        <dbReference type="Google" id="ProtNLM"/>
    </source>
</evidence>
<dbReference type="EMBL" id="JBHTIS010001395">
    <property type="protein sequence ID" value="MFD1048086.1"/>
    <property type="molecule type" value="Genomic_DNA"/>
</dbReference>
<name>A0ABW3MCP9_9PSEU</name>
<reference evidence="3" key="1">
    <citation type="journal article" date="2019" name="Int. J. Syst. Evol. Microbiol.">
        <title>The Global Catalogue of Microorganisms (GCM) 10K type strain sequencing project: providing services to taxonomists for standard genome sequencing and annotation.</title>
        <authorList>
            <consortium name="The Broad Institute Genomics Platform"/>
            <consortium name="The Broad Institute Genome Sequencing Center for Infectious Disease"/>
            <person name="Wu L."/>
            <person name="Ma J."/>
        </authorList>
    </citation>
    <scope>NUCLEOTIDE SEQUENCE [LARGE SCALE GENOMIC DNA]</scope>
    <source>
        <strain evidence="3">JCM 31486</strain>
    </source>
</reference>
<organism evidence="2 3">
    <name type="scientific">Kibdelosporangium lantanae</name>
    <dbReference type="NCBI Taxonomy" id="1497396"/>
    <lineage>
        <taxon>Bacteria</taxon>
        <taxon>Bacillati</taxon>
        <taxon>Actinomycetota</taxon>
        <taxon>Actinomycetes</taxon>
        <taxon>Pseudonocardiales</taxon>
        <taxon>Pseudonocardiaceae</taxon>
        <taxon>Kibdelosporangium</taxon>
    </lineage>
</organism>
<feature type="compositionally biased region" description="Polar residues" evidence="1">
    <location>
        <begin position="1"/>
        <end position="13"/>
    </location>
</feature>
<dbReference type="Proteomes" id="UP001597045">
    <property type="component" value="Unassembled WGS sequence"/>
</dbReference>
<evidence type="ECO:0000313" key="3">
    <source>
        <dbReference type="Proteomes" id="UP001597045"/>
    </source>
</evidence>
<gene>
    <name evidence="2" type="ORF">ACFQ1S_22375</name>
</gene>
<accession>A0ABW3MCP9</accession>
<protein>
    <recommendedName>
        <fullName evidence="4">Transposase</fullName>
    </recommendedName>
</protein>
<proteinExistence type="predicted"/>
<evidence type="ECO:0000256" key="1">
    <source>
        <dbReference type="SAM" id="MobiDB-lite"/>
    </source>
</evidence>
<keyword evidence="3" id="KW-1185">Reference proteome</keyword>
<sequence>MNSSASSTTLQTEWTKDASQRIITESTTPKRRVRQLTTDNRTLEERLTAIRNVRFEDRHAADLEARVPAPAGAN</sequence>
<feature type="region of interest" description="Disordered" evidence="1">
    <location>
        <begin position="1"/>
        <end position="33"/>
    </location>
</feature>